<keyword evidence="11" id="KW-1185">Reference proteome</keyword>
<name>A0AAV1WG71_LUPLU</name>
<dbReference type="InterPro" id="IPR036396">
    <property type="entry name" value="Cyt_P450_sf"/>
</dbReference>
<comment type="similarity">
    <text evidence="1 8">Belongs to the cytochrome P450 family.</text>
</comment>
<dbReference type="PRINTS" id="PR00463">
    <property type="entry name" value="EP450I"/>
</dbReference>
<keyword evidence="5 7" id="KW-0408">Iron</keyword>
<dbReference type="SUPFAM" id="SSF48264">
    <property type="entry name" value="Cytochrome P450"/>
    <property type="match status" value="1"/>
</dbReference>
<evidence type="ECO:0000256" key="1">
    <source>
        <dbReference type="ARBA" id="ARBA00010617"/>
    </source>
</evidence>
<keyword evidence="2 7" id="KW-0349">Heme</keyword>
<dbReference type="PANTHER" id="PTHR47947:SF49">
    <property type="entry name" value="CYTOCHROME P450 FAMILY PROTEIN"/>
    <property type="match status" value="1"/>
</dbReference>
<dbReference type="InterPro" id="IPR002401">
    <property type="entry name" value="Cyt_P450_E_grp-I"/>
</dbReference>
<keyword evidence="4 8" id="KW-0560">Oxidoreductase</keyword>
<keyword evidence="9" id="KW-1133">Transmembrane helix</keyword>
<comment type="caution">
    <text evidence="10">The sequence shown here is derived from an EMBL/GenBank/DDBJ whole genome shotgun (WGS) entry which is preliminary data.</text>
</comment>
<dbReference type="Pfam" id="PF00067">
    <property type="entry name" value="p450"/>
    <property type="match status" value="1"/>
</dbReference>
<evidence type="ECO:0000256" key="9">
    <source>
        <dbReference type="SAM" id="Phobius"/>
    </source>
</evidence>
<dbReference type="EMBL" id="CAXHTB010000006">
    <property type="protein sequence ID" value="CAL0308350.1"/>
    <property type="molecule type" value="Genomic_DNA"/>
</dbReference>
<evidence type="ECO:0000256" key="8">
    <source>
        <dbReference type="RuleBase" id="RU000461"/>
    </source>
</evidence>
<dbReference type="GO" id="GO:0016705">
    <property type="term" value="F:oxidoreductase activity, acting on paired donors, with incorporation or reduction of molecular oxygen"/>
    <property type="evidence" value="ECO:0007669"/>
    <property type="project" value="InterPro"/>
</dbReference>
<protein>
    <recommendedName>
        <fullName evidence="12">Cytochrome P450</fullName>
    </recommendedName>
</protein>
<feature type="binding site" description="axial binding residue" evidence="7">
    <location>
        <position position="461"/>
    </location>
    <ligand>
        <name>heme</name>
        <dbReference type="ChEBI" id="CHEBI:30413"/>
    </ligand>
    <ligandPart>
        <name>Fe</name>
        <dbReference type="ChEBI" id="CHEBI:18248"/>
    </ligandPart>
</feature>
<evidence type="ECO:0000256" key="3">
    <source>
        <dbReference type="ARBA" id="ARBA00022723"/>
    </source>
</evidence>
<dbReference type="PROSITE" id="PS00086">
    <property type="entry name" value="CYTOCHROME_P450"/>
    <property type="match status" value="1"/>
</dbReference>
<dbReference type="InterPro" id="IPR050651">
    <property type="entry name" value="Plant_Cytochrome_P450_Monoox"/>
</dbReference>
<sequence>MDLVQNCVNAAGVGIFSLVILCLVLWRRFKGSNGREPPMVSGSWPLLGHLPLLSGSKATHHILGALADRYGPIFTIKLGSAPVLVVNNWESAKECFTTNDLTLSYRPSLLMTEHMTYNQCMFSFSPYGAYWREMRKIINSGFLSKNKVDLLSDIRIFEVKSAIQELFNLWSRKKEDSNFMLVEMKQWFRELALNVTFHMFAGKKDFGGDATSNDKEVQKCMKTIREFLRLVGVYTIADAIPLLRWFDFGGHEKAMKNTFKELDCVIEGWLEEHRKKKALDHDEKSNKNFIDVMLSMVDGSTIEGIDSDTVIKATTMTLVLGATDTSIVTHTWAICLLLNNPHTLEKVKEEIDINVGKERCVNESDINNLVYLQAVVNETLRLYPASPLTVREFGQDCNIGGYYVKKGTRLFTNLWKIQTDPTMWPDPLEFKPERFLTTHKDVDFRGYHFEFIPFGSGRRICPGITIGLRTTYLTLASFLQSFDISKPTSEPIDMSSVVEVTNIKVTPLEILIKPRLSPNIYENM</sequence>
<keyword evidence="9" id="KW-0472">Membrane</keyword>
<evidence type="ECO:0000256" key="2">
    <source>
        <dbReference type="ARBA" id="ARBA00022617"/>
    </source>
</evidence>
<dbReference type="FunFam" id="1.10.630.10:FF:000026">
    <property type="entry name" value="Cytochrome P450 82C4"/>
    <property type="match status" value="1"/>
</dbReference>
<organism evidence="10 11">
    <name type="scientific">Lupinus luteus</name>
    <name type="common">European yellow lupine</name>
    <dbReference type="NCBI Taxonomy" id="3873"/>
    <lineage>
        <taxon>Eukaryota</taxon>
        <taxon>Viridiplantae</taxon>
        <taxon>Streptophyta</taxon>
        <taxon>Embryophyta</taxon>
        <taxon>Tracheophyta</taxon>
        <taxon>Spermatophyta</taxon>
        <taxon>Magnoliopsida</taxon>
        <taxon>eudicotyledons</taxon>
        <taxon>Gunneridae</taxon>
        <taxon>Pentapetalae</taxon>
        <taxon>rosids</taxon>
        <taxon>fabids</taxon>
        <taxon>Fabales</taxon>
        <taxon>Fabaceae</taxon>
        <taxon>Papilionoideae</taxon>
        <taxon>50 kb inversion clade</taxon>
        <taxon>genistoids sensu lato</taxon>
        <taxon>core genistoids</taxon>
        <taxon>Genisteae</taxon>
        <taxon>Lupinus</taxon>
    </lineage>
</organism>
<dbReference type="GO" id="GO:0005506">
    <property type="term" value="F:iron ion binding"/>
    <property type="evidence" value="ECO:0007669"/>
    <property type="project" value="InterPro"/>
</dbReference>
<gene>
    <name evidence="10" type="ORF">LLUT_LOCUS9410</name>
</gene>
<evidence type="ECO:0000313" key="10">
    <source>
        <dbReference type="EMBL" id="CAL0308350.1"/>
    </source>
</evidence>
<evidence type="ECO:0000256" key="7">
    <source>
        <dbReference type="PIRSR" id="PIRSR602401-1"/>
    </source>
</evidence>
<dbReference type="InterPro" id="IPR017972">
    <property type="entry name" value="Cyt_P450_CS"/>
</dbReference>
<evidence type="ECO:0000256" key="6">
    <source>
        <dbReference type="ARBA" id="ARBA00023033"/>
    </source>
</evidence>
<dbReference type="InterPro" id="IPR001128">
    <property type="entry name" value="Cyt_P450"/>
</dbReference>
<dbReference type="Proteomes" id="UP001497480">
    <property type="component" value="Unassembled WGS sequence"/>
</dbReference>
<keyword evidence="3 7" id="KW-0479">Metal-binding</keyword>
<comment type="cofactor">
    <cofactor evidence="7">
        <name>heme</name>
        <dbReference type="ChEBI" id="CHEBI:30413"/>
    </cofactor>
</comment>
<keyword evidence="6 8" id="KW-0503">Monooxygenase</keyword>
<accession>A0AAV1WG71</accession>
<dbReference type="Gene3D" id="1.10.630.10">
    <property type="entry name" value="Cytochrome P450"/>
    <property type="match status" value="1"/>
</dbReference>
<reference evidence="10 11" key="1">
    <citation type="submission" date="2024-03" db="EMBL/GenBank/DDBJ databases">
        <authorList>
            <person name="Martinez-Hernandez J."/>
        </authorList>
    </citation>
    <scope>NUCLEOTIDE SEQUENCE [LARGE SCALE GENOMIC DNA]</scope>
</reference>
<dbReference type="GO" id="GO:0020037">
    <property type="term" value="F:heme binding"/>
    <property type="evidence" value="ECO:0007669"/>
    <property type="project" value="InterPro"/>
</dbReference>
<dbReference type="PANTHER" id="PTHR47947">
    <property type="entry name" value="CYTOCHROME P450 82C3-RELATED"/>
    <property type="match status" value="1"/>
</dbReference>
<proteinExistence type="inferred from homology"/>
<dbReference type="CDD" id="cd20654">
    <property type="entry name" value="CYP82"/>
    <property type="match status" value="1"/>
</dbReference>
<dbReference type="AlphaFoldDB" id="A0AAV1WG71"/>
<evidence type="ECO:0000256" key="4">
    <source>
        <dbReference type="ARBA" id="ARBA00023002"/>
    </source>
</evidence>
<dbReference type="GO" id="GO:0004497">
    <property type="term" value="F:monooxygenase activity"/>
    <property type="evidence" value="ECO:0007669"/>
    <property type="project" value="UniProtKB-KW"/>
</dbReference>
<dbReference type="PRINTS" id="PR00385">
    <property type="entry name" value="P450"/>
</dbReference>
<feature type="transmembrane region" description="Helical" evidence="9">
    <location>
        <begin position="6"/>
        <end position="26"/>
    </location>
</feature>
<evidence type="ECO:0000256" key="5">
    <source>
        <dbReference type="ARBA" id="ARBA00023004"/>
    </source>
</evidence>
<evidence type="ECO:0008006" key="12">
    <source>
        <dbReference type="Google" id="ProtNLM"/>
    </source>
</evidence>
<keyword evidence="9" id="KW-0812">Transmembrane</keyword>
<evidence type="ECO:0000313" key="11">
    <source>
        <dbReference type="Proteomes" id="UP001497480"/>
    </source>
</evidence>